<feature type="domain" description="GFO/IDH/MocA-like oxidoreductase" evidence="5">
    <location>
        <begin position="228"/>
        <end position="347"/>
    </location>
</feature>
<dbReference type="SUPFAM" id="SSF51735">
    <property type="entry name" value="NAD(P)-binding Rossmann-fold domains"/>
    <property type="match status" value="1"/>
</dbReference>
<evidence type="ECO:0000259" key="5">
    <source>
        <dbReference type="Pfam" id="PF22725"/>
    </source>
</evidence>
<dbReference type="GO" id="GO:0016491">
    <property type="term" value="F:oxidoreductase activity"/>
    <property type="evidence" value="ECO:0007669"/>
    <property type="project" value="UniProtKB-KW"/>
</dbReference>
<dbReference type="PRINTS" id="PR01775">
    <property type="entry name" value="GLFROXRDTASE"/>
</dbReference>
<dbReference type="EMBL" id="FCNZ02000025">
    <property type="protein sequence ID" value="SAL74915.1"/>
    <property type="molecule type" value="Genomic_DNA"/>
</dbReference>
<dbReference type="Proteomes" id="UP000054717">
    <property type="component" value="Unassembled WGS sequence"/>
</dbReference>
<proteinExistence type="inferred from homology"/>
<name>A0A158K1S1_9BURK</name>
<dbReference type="RefSeq" id="WP_087632860.1">
    <property type="nucleotide sequence ID" value="NZ_FCNZ02000025.1"/>
</dbReference>
<dbReference type="PANTHER" id="PTHR22604">
    <property type="entry name" value="OXIDOREDUCTASES"/>
    <property type="match status" value="1"/>
</dbReference>
<dbReference type="GO" id="GO:0000166">
    <property type="term" value="F:nucleotide binding"/>
    <property type="evidence" value="ECO:0007669"/>
    <property type="project" value="InterPro"/>
</dbReference>
<evidence type="ECO:0000256" key="1">
    <source>
        <dbReference type="ARBA" id="ARBA00010928"/>
    </source>
</evidence>
<comment type="similarity">
    <text evidence="1">Belongs to the Gfo/Idh/MocA family.</text>
</comment>
<dbReference type="Gene3D" id="3.30.360.10">
    <property type="entry name" value="Dihydrodipicolinate Reductase, domain 2"/>
    <property type="match status" value="1"/>
</dbReference>
<reference evidence="6" key="1">
    <citation type="submission" date="2016-01" db="EMBL/GenBank/DDBJ databases">
        <authorList>
            <person name="Peeters Charlotte."/>
        </authorList>
    </citation>
    <scope>NUCLEOTIDE SEQUENCE</scope>
    <source>
        <strain evidence="6">LMG 22936</strain>
    </source>
</reference>
<keyword evidence="7" id="KW-1185">Reference proteome</keyword>
<dbReference type="PROSITE" id="PS51318">
    <property type="entry name" value="TAT"/>
    <property type="match status" value="1"/>
</dbReference>
<accession>A0A158K1S1</accession>
<feature type="region of interest" description="Disordered" evidence="3">
    <location>
        <begin position="1"/>
        <end position="33"/>
    </location>
</feature>
<dbReference type="AlphaFoldDB" id="A0A158K1S1"/>
<protein>
    <submittedName>
        <fullName evidence="6">Oxidoreductase domain-containing protein</fullName>
    </submittedName>
</protein>
<dbReference type="PANTHER" id="PTHR22604:SF105">
    <property type="entry name" value="TRANS-1,2-DIHYDROBENZENE-1,2-DIOL DEHYDROGENASE"/>
    <property type="match status" value="1"/>
</dbReference>
<evidence type="ECO:0000259" key="4">
    <source>
        <dbReference type="Pfam" id="PF01408"/>
    </source>
</evidence>
<dbReference type="InterPro" id="IPR000683">
    <property type="entry name" value="Gfo/Idh/MocA-like_OxRdtase_N"/>
</dbReference>
<evidence type="ECO:0000313" key="6">
    <source>
        <dbReference type="EMBL" id="SAL74915.1"/>
    </source>
</evidence>
<dbReference type="InterPro" id="IPR036291">
    <property type="entry name" value="NAD(P)-bd_dom_sf"/>
</dbReference>
<dbReference type="STRING" id="326475.AWB66_05088"/>
<keyword evidence="2" id="KW-0560">Oxidoreductase</keyword>
<dbReference type="InterPro" id="IPR006311">
    <property type="entry name" value="TAT_signal"/>
</dbReference>
<dbReference type="Pfam" id="PF22725">
    <property type="entry name" value="GFO_IDH_MocA_C3"/>
    <property type="match status" value="1"/>
</dbReference>
<dbReference type="SUPFAM" id="SSF55347">
    <property type="entry name" value="Glyceraldehyde-3-phosphate dehydrogenase-like, C-terminal domain"/>
    <property type="match status" value="1"/>
</dbReference>
<sequence>MSPRSPRENPQETISAATSGDDIAPPPNTRRSFLQRGSAGIAAALAAGSAGNVWATGAPGADTNQVRLPLIQDPDTEQKEQTPDANLPPDDRVGYAVVGLGRLSLNQILPALSHCKYSRPAALVSGDRAKALKVARQYGIADTDVLDYQRFERLADNPRIQVVYIVLPNGMHKEYTLRAAKIGKHVLCEKPMATSVADCQAMIDACRRAGRKLMIAYRSQYEPMDRMIAKMVRENKLGPLREFVAGNSQNVGDPTQWRLNKALAGGGALPDIGLYCLNAARFLSGEEPLDVIASVHKPDGDPRFVEVEESVQFILRFPSGLTATCMSSYASHESRFFRLQGSQGWVEMDPAFGYNGLRMRHGMLVDGKSATTELQIDPQDQFAREIDHMSVCVKNDITPHTPGEEGLQDQRIMEAIYESARTGRVVKIARLAASTRGPDPHEETF</sequence>
<organism evidence="6 7">
    <name type="scientific">Caballeronia telluris</name>
    <dbReference type="NCBI Taxonomy" id="326475"/>
    <lineage>
        <taxon>Bacteria</taxon>
        <taxon>Pseudomonadati</taxon>
        <taxon>Pseudomonadota</taxon>
        <taxon>Betaproteobacteria</taxon>
        <taxon>Burkholderiales</taxon>
        <taxon>Burkholderiaceae</taxon>
        <taxon>Caballeronia</taxon>
    </lineage>
</organism>
<feature type="compositionally biased region" description="Basic and acidic residues" evidence="3">
    <location>
        <begin position="1"/>
        <end position="10"/>
    </location>
</feature>
<evidence type="ECO:0000313" key="7">
    <source>
        <dbReference type="Proteomes" id="UP000054717"/>
    </source>
</evidence>
<dbReference type="Gene3D" id="3.40.50.720">
    <property type="entry name" value="NAD(P)-binding Rossmann-like Domain"/>
    <property type="match status" value="1"/>
</dbReference>
<dbReference type="InterPro" id="IPR008354">
    <property type="entry name" value="Glc-Fru_OxRdtase_bac"/>
</dbReference>
<dbReference type="InterPro" id="IPR050984">
    <property type="entry name" value="Gfo/Idh/MocA_domain"/>
</dbReference>
<dbReference type="InterPro" id="IPR055170">
    <property type="entry name" value="GFO_IDH_MocA-like_dom"/>
</dbReference>
<dbReference type="Pfam" id="PF01408">
    <property type="entry name" value="GFO_IDH_MocA"/>
    <property type="match status" value="1"/>
</dbReference>
<evidence type="ECO:0000256" key="3">
    <source>
        <dbReference type="SAM" id="MobiDB-lite"/>
    </source>
</evidence>
<gene>
    <name evidence="6" type="ORF">AWB66_05088</name>
</gene>
<feature type="domain" description="Gfo/Idh/MocA-like oxidoreductase N-terminal" evidence="4">
    <location>
        <begin position="94"/>
        <end position="217"/>
    </location>
</feature>
<comment type="caution">
    <text evidence="6">The sequence shown here is derived from an EMBL/GenBank/DDBJ whole genome shotgun (WGS) entry which is preliminary data.</text>
</comment>
<evidence type="ECO:0000256" key="2">
    <source>
        <dbReference type="ARBA" id="ARBA00023002"/>
    </source>
</evidence>